<dbReference type="OrthoDB" id="2756573at2759"/>
<keyword evidence="1" id="KW-0472">Membrane</keyword>
<sequence>MRRLKLSSSTITTVLLRDGTLYFIALLGVNILQLLTYSDRFSNGSYADGFLQSMPSLLMQRFMLNLRQPDHSTGESELDEGHSSSLSLSFRRSSGFLGNIGEPLDHSQSEYLQDDGDHDVYCATEDSQNRLGESFVQHAGPQCAPHADLIHISQGEPASLVSAAVTPTPAPAESLVFVNQVMQG</sequence>
<accession>K5V1D0</accession>
<evidence type="ECO:0000256" key="1">
    <source>
        <dbReference type="SAM" id="Phobius"/>
    </source>
</evidence>
<keyword evidence="1" id="KW-0812">Transmembrane</keyword>
<dbReference type="Proteomes" id="UP000008370">
    <property type="component" value="Unassembled WGS sequence"/>
</dbReference>
<name>K5V1D0_PHACS</name>
<dbReference type="RefSeq" id="XP_007394140.1">
    <property type="nucleotide sequence ID" value="XM_007394078.1"/>
</dbReference>
<evidence type="ECO:0000313" key="3">
    <source>
        <dbReference type="Proteomes" id="UP000008370"/>
    </source>
</evidence>
<proteinExistence type="predicted"/>
<keyword evidence="3" id="KW-1185">Reference proteome</keyword>
<dbReference type="GeneID" id="18915741"/>
<dbReference type="EMBL" id="JH930471">
    <property type="protein sequence ID" value="EKM56286.1"/>
    <property type="molecule type" value="Genomic_DNA"/>
</dbReference>
<dbReference type="KEGG" id="pco:PHACADRAFT_253332"/>
<feature type="transmembrane region" description="Helical" evidence="1">
    <location>
        <begin position="20"/>
        <end position="37"/>
    </location>
</feature>
<protein>
    <submittedName>
        <fullName evidence="2">Uncharacterized protein</fullName>
    </submittedName>
</protein>
<dbReference type="InParanoid" id="K5V1D0"/>
<evidence type="ECO:0000313" key="2">
    <source>
        <dbReference type="EMBL" id="EKM56286.1"/>
    </source>
</evidence>
<keyword evidence="1" id="KW-1133">Transmembrane helix</keyword>
<dbReference type="AlphaFoldDB" id="K5V1D0"/>
<reference evidence="2 3" key="1">
    <citation type="journal article" date="2012" name="BMC Genomics">
        <title>Comparative genomics of the white-rot fungi, Phanerochaete carnosa and P. chrysosporium, to elucidate the genetic basis of the distinct wood types they colonize.</title>
        <authorList>
            <person name="Suzuki H."/>
            <person name="MacDonald J."/>
            <person name="Syed K."/>
            <person name="Salamov A."/>
            <person name="Hori C."/>
            <person name="Aerts A."/>
            <person name="Henrissat B."/>
            <person name="Wiebenga A."/>
            <person name="vanKuyk P.A."/>
            <person name="Barry K."/>
            <person name="Lindquist E."/>
            <person name="LaButti K."/>
            <person name="Lapidus A."/>
            <person name="Lucas S."/>
            <person name="Coutinho P."/>
            <person name="Gong Y."/>
            <person name="Samejima M."/>
            <person name="Mahadevan R."/>
            <person name="Abou-Zaid M."/>
            <person name="de Vries R.P."/>
            <person name="Igarashi K."/>
            <person name="Yadav J.S."/>
            <person name="Grigoriev I.V."/>
            <person name="Master E.R."/>
        </authorList>
    </citation>
    <scope>NUCLEOTIDE SEQUENCE [LARGE SCALE GENOMIC DNA]</scope>
    <source>
        <strain evidence="2 3">HHB-10118-sp</strain>
    </source>
</reference>
<organism evidence="2 3">
    <name type="scientific">Phanerochaete carnosa (strain HHB-10118-sp)</name>
    <name type="common">White-rot fungus</name>
    <name type="synonym">Peniophora carnosa</name>
    <dbReference type="NCBI Taxonomy" id="650164"/>
    <lineage>
        <taxon>Eukaryota</taxon>
        <taxon>Fungi</taxon>
        <taxon>Dikarya</taxon>
        <taxon>Basidiomycota</taxon>
        <taxon>Agaricomycotina</taxon>
        <taxon>Agaricomycetes</taxon>
        <taxon>Polyporales</taxon>
        <taxon>Phanerochaetaceae</taxon>
        <taxon>Phanerochaete</taxon>
    </lineage>
</organism>
<gene>
    <name evidence="2" type="ORF">PHACADRAFT_253332</name>
</gene>
<dbReference type="HOGENOM" id="CLU_130498_0_0_1"/>